<organism evidence="2 3">
    <name type="scientific">Chlorovirus heliozoae</name>
    <dbReference type="NCBI Taxonomy" id="322019"/>
    <lineage>
        <taxon>Viruses</taxon>
        <taxon>Varidnaviria</taxon>
        <taxon>Bamfordvirae</taxon>
        <taxon>Nucleocytoviricota</taxon>
        <taxon>Megaviricetes</taxon>
        <taxon>Algavirales</taxon>
        <taxon>Phycodnaviridae</taxon>
        <taxon>Chlorovirus</taxon>
    </lineage>
</organism>
<dbReference type="RefSeq" id="YP_001427194.1">
    <property type="nucleotide sequence ID" value="NC_008724.1"/>
</dbReference>
<dbReference type="InterPro" id="IPR000305">
    <property type="entry name" value="GIY-YIG_endonuc"/>
</dbReference>
<evidence type="ECO:0000313" key="2">
    <source>
        <dbReference type="EMBL" id="ABT16847.1"/>
    </source>
</evidence>
<dbReference type="PROSITE" id="PS50164">
    <property type="entry name" value="GIY_YIG"/>
    <property type="match status" value="1"/>
</dbReference>
<evidence type="ECO:0000259" key="1">
    <source>
        <dbReference type="PROSITE" id="PS50164"/>
    </source>
</evidence>
<feature type="domain" description="GIY-YIG" evidence="1">
    <location>
        <begin position="35"/>
        <end position="123"/>
    </location>
</feature>
<dbReference type="GeneID" id="5470582"/>
<evidence type="ECO:0000313" key="3">
    <source>
        <dbReference type="Proteomes" id="UP000202420"/>
    </source>
</evidence>
<protein>
    <submittedName>
        <fullName evidence="2">Uncharacterized protein Z713L</fullName>
    </submittedName>
</protein>
<dbReference type="Proteomes" id="UP000202420">
    <property type="component" value="Segment"/>
</dbReference>
<gene>
    <name evidence="2" type="primary">Z713L</name>
    <name evidence="2" type="ORF">ATCV1_Z713L</name>
</gene>
<dbReference type="KEGG" id="vg:5470582"/>
<keyword evidence="3" id="KW-1185">Reference proteome</keyword>
<dbReference type="Gene3D" id="3.40.1440.10">
    <property type="entry name" value="GIY-YIG endonuclease"/>
    <property type="match status" value="1"/>
</dbReference>
<sequence>MNSDLLSSLRKAALANVHVGNEFTKAGRQYNQNGSRYFTYVLLLENGGKNDKIYVGDTDNIYSRLMTHLEMTPSSAAWVKMHGPVKRVLEITYDAPPGAEKERFLEYASIFGFPNVRGSWWCRTANANAPFMLDEFVRGQMSHNFMSRSEIRQLEREIRDIVAERTYIDV</sequence>
<accession>A7K9X3</accession>
<proteinExistence type="predicted"/>
<dbReference type="InterPro" id="IPR035901">
    <property type="entry name" value="GIY-YIG_endonuc_sf"/>
</dbReference>
<name>A7K9X3_9PHYC</name>
<reference evidence="2 3" key="1">
    <citation type="submission" date="2006-09" db="EMBL/GenBank/DDBJ databases">
        <title>Sequence and annotation of the 288-kb ATCV-1 virus that infects an endosymbiotic Chlorella strain of the heliozoon Acanthocystis turfacea.</title>
        <authorList>
            <person name="Fitzgerald L.A."/>
            <person name="Graves M.V."/>
            <person name="Li X."/>
            <person name="Pfitzner A.J.P."/>
            <person name="Hartigan J."/>
            <person name="Van Etten J.L."/>
        </authorList>
    </citation>
    <scope>NUCLEOTIDE SEQUENCE [LARGE SCALE GENOMIC DNA]</scope>
    <source>
        <strain evidence="2 3">ATCV-1</strain>
    </source>
</reference>
<dbReference type="EMBL" id="EF101928">
    <property type="protein sequence ID" value="ABT16847.1"/>
    <property type="molecule type" value="Genomic_DNA"/>
</dbReference>
<dbReference type="OrthoDB" id="12696at10239"/>